<protein>
    <recommendedName>
        <fullName evidence="6">Aminotransferase</fullName>
        <ecNumber evidence="6">2.6.1.-</ecNumber>
    </recommendedName>
</protein>
<dbReference type="PROSITE" id="PS00105">
    <property type="entry name" value="AA_TRANSFER_CLASS_1"/>
    <property type="match status" value="1"/>
</dbReference>
<dbReference type="InterPro" id="IPR050596">
    <property type="entry name" value="AspAT/PAT-like"/>
</dbReference>
<dbReference type="InterPro" id="IPR015421">
    <property type="entry name" value="PyrdxlP-dep_Trfase_major"/>
</dbReference>
<dbReference type="EMBL" id="AZTB01000004">
    <property type="protein sequence ID" value="KGG81226.1"/>
    <property type="molecule type" value="Genomic_DNA"/>
</dbReference>
<dbReference type="CDD" id="cd00609">
    <property type="entry name" value="AAT_like"/>
    <property type="match status" value="1"/>
</dbReference>
<evidence type="ECO:0000313" key="9">
    <source>
        <dbReference type="Proteomes" id="UP000029622"/>
    </source>
</evidence>
<dbReference type="InterPro" id="IPR015424">
    <property type="entry name" value="PyrdxlP-dep_Trfase"/>
</dbReference>
<evidence type="ECO:0000256" key="3">
    <source>
        <dbReference type="ARBA" id="ARBA00022576"/>
    </source>
</evidence>
<dbReference type="EC" id="2.6.1.-" evidence="6"/>
<dbReference type="Gene3D" id="3.90.1150.10">
    <property type="entry name" value="Aspartate Aminotransferase, domain 1"/>
    <property type="match status" value="1"/>
</dbReference>
<evidence type="ECO:0000256" key="2">
    <source>
        <dbReference type="ARBA" id="ARBA00007441"/>
    </source>
</evidence>
<dbReference type="Gene3D" id="3.40.640.10">
    <property type="entry name" value="Type I PLP-dependent aspartate aminotransferase-like (Major domain)"/>
    <property type="match status" value="1"/>
</dbReference>
<dbReference type="GO" id="GO:0006520">
    <property type="term" value="P:amino acid metabolic process"/>
    <property type="evidence" value="ECO:0007669"/>
    <property type="project" value="InterPro"/>
</dbReference>
<dbReference type="FunFam" id="3.40.640.10:FF:000033">
    <property type="entry name" value="Aspartate aminotransferase"/>
    <property type="match status" value="1"/>
</dbReference>
<evidence type="ECO:0000256" key="5">
    <source>
        <dbReference type="ARBA" id="ARBA00022898"/>
    </source>
</evidence>
<dbReference type="PRINTS" id="PR00753">
    <property type="entry name" value="ACCSYNTHASE"/>
</dbReference>
<name>A0A096DPQ1_9FIRM</name>
<dbReference type="SUPFAM" id="SSF53383">
    <property type="entry name" value="PLP-dependent transferases"/>
    <property type="match status" value="1"/>
</dbReference>
<reference evidence="8 9" key="1">
    <citation type="submission" date="2013-12" db="EMBL/GenBank/DDBJ databases">
        <title>Draft genome sequence of Caloranaerobacter sp. H53214.</title>
        <authorList>
            <person name="Jiang L.J."/>
            <person name="Shao Z.Z."/>
            <person name="Long M.N."/>
        </authorList>
    </citation>
    <scope>NUCLEOTIDE SEQUENCE [LARGE SCALE GENOMIC DNA]</scope>
    <source>
        <strain evidence="8 9">H53214</strain>
    </source>
</reference>
<keyword evidence="5" id="KW-0663">Pyridoxal phosphate</keyword>
<dbReference type="GO" id="GO:0008483">
    <property type="term" value="F:transaminase activity"/>
    <property type="evidence" value="ECO:0007669"/>
    <property type="project" value="UniProtKB-KW"/>
</dbReference>
<dbReference type="InterPro" id="IPR015422">
    <property type="entry name" value="PyrdxlP-dep_Trfase_small"/>
</dbReference>
<dbReference type="STRING" id="1156417.Y919_01585"/>
<evidence type="ECO:0000256" key="6">
    <source>
        <dbReference type="RuleBase" id="RU000481"/>
    </source>
</evidence>
<dbReference type="InterPro" id="IPR004839">
    <property type="entry name" value="Aminotransferase_I/II_large"/>
</dbReference>
<evidence type="ECO:0000313" key="8">
    <source>
        <dbReference type="EMBL" id="KGG81226.1"/>
    </source>
</evidence>
<evidence type="ECO:0000256" key="1">
    <source>
        <dbReference type="ARBA" id="ARBA00001933"/>
    </source>
</evidence>
<comment type="cofactor">
    <cofactor evidence="1 6">
        <name>pyridoxal 5'-phosphate</name>
        <dbReference type="ChEBI" id="CHEBI:597326"/>
    </cofactor>
</comment>
<keyword evidence="3 6" id="KW-0032">Aminotransferase</keyword>
<dbReference type="GO" id="GO:0030170">
    <property type="term" value="F:pyridoxal phosphate binding"/>
    <property type="evidence" value="ECO:0007669"/>
    <property type="project" value="InterPro"/>
</dbReference>
<dbReference type="Pfam" id="PF00155">
    <property type="entry name" value="Aminotran_1_2"/>
    <property type="match status" value="1"/>
</dbReference>
<comment type="similarity">
    <text evidence="2 6">Belongs to the class-I pyridoxal-phosphate-dependent aminotransferase family.</text>
</comment>
<dbReference type="PANTHER" id="PTHR46383:SF1">
    <property type="entry name" value="ASPARTATE AMINOTRANSFERASE"/>
    <property type="match status" value="1"/>
</dbReference>
<dbReference type="Proteomes" id="UP000029622">
    <property type="component" value="Unassembled WGS sequence"/>
</dbReference>
<feature type="domain" description="Aminotransferase class I/classII large" evidence="7">
    <location>
        <begin position="31"/>
        <end position="380"/>
    </location>
</feature>
<evidence type="ECO:0000256" key="4">
    <source>
        <dbReference type="ARBA" id="ARBA00022679"/>
    </source>
</evidence>
<dbReference type="PANTHER" id="PTHR46383">
    <property type="entry name" value="ASPARTATE AMINOTRANSFERASE"/>
    <property type="match status" value="1"/>
</dbReference>
<evidence type="ECO:0000259" key="7">
    <source>
        <dbReference type="Pfam" id="PF00155"/>
    </source>
</evidence>
<organism evidence="8 9">
    <name type="scientific">Caloranaerobacter azorensis H53214</name>
    <dbReference type="NCBI Taxonomy" id="1156417"/>
    <lineage>
        <taxon>Bacteria</taxon>
        <taxon>Bacillati</taxon>
        <taxon>Bacillota</taxon>
        <taxon>Tissierellia</taxon>
        <taxon>Tissierellales</taxon>
        <taxon>Thermohalobacteraceae</taxon>
        <taxon>Caloranaerobacter</taxon>
    </lineage>
</organism>
<comment type="caution">
    <text evidence="8">The sequence shown here is derived from an EMBL/GenBank/DDBJ whole genome shotgun (WGS) entry which is preliminary data.</text>
</comment>
<gene>
    <name evidence="8" type="ORF">Y919_01585</name>
</gene>
<dbReference type="RefSeq" id="WP_035161736.1">
    <property type="nucleotide sequence ID" value="NZ_AZTB01000004.1"/>
</dbReference>
<accession>A0A096DPQ1</accession>
<proteinExistence type="inferred from homology"/>
<sequence>MLSKRLSNITPSFTIGISSKIKKLKEKGLNIINLSIGEPDFFTPDRAKEEAIKAIHNNKTKYDLASGLNELKKVIQNKLLSENGIYYEVDEIVVSSGAKHSITNSLLALLDEGDEVIIPKPYWVSYPEMVKLVGGKPIFVDTEKSNNFKVMVGELKKIVSTKTKAIIISNPSNPAGIIYRKKELIPLVEFCLENNIYIISDEIYEKIRYIDDYKSIAAISDEAKDITITINGLSKSASMTGWRVGYSASNREIAKAISTIQGHLISHPSTISQWAAFGALSYCEEEMKAMVEIYKGRRDKAVSILKEIEPLSFIYPEGAFYLFIDISQLKQNMDYNGSFSVYFVDRLLEESKVAVVPGIAFGMDDYIRISYACGTDELIEGLNRIAEFVHKIKNE</sequence>
<dbReference type="InterPro" id="IPR004838">
    <property type="entry name" value="NHTrfase_class1_PyrdxlP-BS"/>
</dbReference>
<dbReference type="AlphaFoldDB" id="A0A096DPQ1"/>
<keyword evidence="4 6" id="KW-0808">Transferase</keyword>